<dbReference type="Proteomes" id="UP001151760">
    <property type="component" value="Unassembled WGS sequence"/>
</dbReference>
<reference evidence="1" key="1">
    <citation type="journal article" date="2022" name="Int. J. Mol. Sci.">
        <title>Draft Genome of Tanacetum Coccineum: Genomic Comparison of Closely Related Tanacetum-Family Plants.</title>
        <authorList>
            <person name="Yamashiro T."/>
            <person name="Shiraishi A."/>
            <person name="Nakayama K."/>
            <person name="Satake H."/>
        </authorList>
    </citation>
    <scope>NUCLEOTIDE SEQUENCE</scope>
</reference>
<dbReference type="PANTHER" id="PTHR46148">
    <property type="entry name" value="CHROMO DOMAIN-CONTAINING PROTEIN"/>
    <property type="match status" value="1"/>
</dbReference>
<accession>A0ABQ5HF83</accession>
<dbReference type="EMBL" id="BQNB010019551">
    <property type="protein sequence ID" value="GJT86496.1"/>
    <property type="molecule type" value="Genomic_DNA"/>
</dbReference>
<dbReference type="PANTHER" id="PTHR46148:SF59">
    <property type="entry name" value="NUCLEOTIDYLTRANSFERASE, RIBONUCLEASE H"/>
    <property type="match status" value="1"/>
</dbReference>
<sequence>MFHPRLLNLKKCLSDESLIIPLEEIQVDDKLYFIEEPVEIMDREIKQFKESRILIVKVAADVGDDTIKATNALSFVVLFIGKGSKKKDGSDGDGEVYREGLKLRASLVASILNMILKTMSNAFNTGNMYREYSKECHYRIGLLPSVSLASF</sequence>
<gene>
    <name evidence="1" type="ORF">Tco_1068213</name>
</gene>
<comment type="caution">
    <text evidence="1">The sequence shown here is derived from an EMBL/GenBank/DDBJ whole genome shotgun (WGS) entry which is preliminary data.</text>
</comment>
<evidence type="ECO:0000313" key="2">
    <source>
        <dbReference type="Proteomes" id="UP001151760"/>
    </source>
</evidence>
<protein>
    <recommendedName>
        <fullName evidence="3">Reverse transcriptase domain-containing protein</fullName>
    </recommendedName>
</protein>
<name>A0ABQ5HF83_9ASTR</name>
<proteinExistence type="predicted"/>
<evidence type="ECO:0008006" key="3">
    <source>
        <dbReference type="Google" id="ProtNLM"/>
    </source>
</evidence>
<organism evidence="1 2">
    <name type="scientific">Tanacetum coccineum</name>
    <dbReference type="NCBI Taxonomy" id="301880"/>
    <lineage>
        <taxon>Eukaryota</taxon>
        <taxon>Viridiplantae</taxon>
        <taxon>Streptophyta</taxon>
        <taxon>Embryophyta</taxon>
        <taxon>Tracheophyta</taxon>
        <taxon>Spermatophyta</taxon>
        <taxon>Magnoliopsida</taxon>
        <taxon>eudicotyledons</taxon>
        <taxon>Gunneridae</taxon>
        <taxon>Pentapetalae</taxon>
        <taxon>asterids</taxon>
        <taxon>campanulids</taxon>
        <taxon>Asterales</taxon>
        <taxon>Asteraceae</taxon>
        <taxon>Asteroideae</taxon>
        <taxon>Anthemideae</taxon>
        <taxon>Anthemidinae</taxon>
        <taxon>Tanacetum</taxon>
    </lineage>
</organism>
<keyword evidence="2" id="KW-1185">Reference proteome</keyword>
<reference evidence="1" key="2">
    <citation type="submission" date="2022-01" db="EMBL/GenBank/DDBJ databases">
        <authorList>
            <person name="Yamashiro T."/>
            <person name="Shiraishi A."/>
            <person name="Satake H."/>
            <person name="Nakayama K."/>
        </authorList>
    </citation>
    <scope>NUCLEOTIDE SEQUENCE</scope>
</reference>
<evidence type="ECO:0000313" key="1">
    <source>
        <dbReference type="EMBL" id="GJT86496.1"/>
    </source>
</evidence>